<sequence>IGRGILPKGGGLIIAGESGVGKSILRLEIA</sequence>
<organism evidence="1">
    <name type="scientific">marine sediment metagenome</name>
    <dbReference type="NCBI Taxonomy" id="412755"/>
    <lineage>
        <taxon>unclassified sequences</taxon>
        <taxon>metagenomes</taxon>
        <taxon>ecological metagenomes</taxon>
    </lineage>
</organism>
<dbReference type="AlphaFoldDB" id="X0XX81"/>
<reference evidence="1" key="1">
    <citation type="journal article" date="2014" name="Front. Microbiol.">
        <title>High frequency of phylogenetically diverse reductive dehalogenase-homologous genes in deep subseafloor sedimentary metagenomes.</title>
        <authorList>
            <person name="Kawai M."/>
            <person name="Futagami T."/>
            <person name="Toyoda A."/>
            <person name="Takaki Y."/>
            <person name="Nishi S."/>
            <person name="Hori S."/>
            <person name="Arai W."/>
            <person name="Tsubouchi T."/>
            <person name="Morono Y."/>
            <person name="Uchiyama I."/>
            <person name="Ito T."/>
            <person name="Fujiyama A."/>
            <person name="Inagaki F."/>
            <person name="Takami H."/>
        </authorList>
    </citation>
    <scope>NUCLEOTIDE SEQUENCE</scope>
    <source>
        <strain evidence="1">Expedition CK06-06</strain>
    </source>
</reference>
<dbReference type="InterPro" id="IPR025662">
    <property type="entry name" value="Sigma_54_int_dom_ATP-bd_1"/>
</dbReference>
<proteinExistence type="predicted"/>
<feature type="non-terminal residue" evidence="1">
    <location>
        <position position="1"/>
    </location>
</feature>
<protein>
    <submittedName>
        <fullName evidence="1">Uncharacterized protein</fullName>
    </submittedName>
</protein>
<gene>
    <name evidence="1" type="ORF">S01H1_86350</name>
</gene>
<feature type="non-terminal residue" evidence="1">
    <location>
        <position position="30"/>
    </location>
</feature>
<dbReference type="InterPro" id="IPR020719">
    <property type="entry name" value="RNA3'_term_phos_cycl-like_CS"/>
</dbReference>
<comment type="caution">
    <text evidence="1">The sequence shown here is derived from an EMBL/GenBank/DDBJ whole genome shotgun (WGS) entry which is preliminary data.</text>
</comment>
<name>X0XX81_9ZZZZ</name>
<dbReference type="PROSITE" id="PS00675">
    <property type="entry name" value="SIGMA54_INTERACT_1"/>
    <property type="match status" value="1"/>
</dbReference>
<dbReference type="PROSITE" id="PS01287">
    <property type="entry name" value="RTC"/>
    <property type="match status" value="1"/>
</dbReference>
<dbReference type="EMBL" id="BARS01059765">
    <property type="protein sequence ID" value="GAG47979.1"/>
    <property type="molecule type" value="Genomic_DNA"/>
</dbReference>
<evidence type="ECO:0000313" key="1">
    <source>
        <dbReference type="EMBL" id="GAG47979.1"/>
    </source>
</evidence>
<accession>X0XX81</accession>